<keyword evidence="2" id="KW-0121">Carboxypeptidase</keyword>
<dbReference type="CDD" id="cd14814">
    <property type="entry name" value="Peptidase_M15"/>
    <property type="match status" value="1"/>
</dbReference>
<dbReference type="KEGG" id="malk:MalAC0309_1596"/>
<dbReference type="Gene3D" id="3.30.1380.10">
    <property type="match status" value="1"/>
</dbReference>
<dbReference type="RefSeq" id="WP_096421636.1">
    <property type="nucleotide sequence ID" value="NZ_AP017315.1"/>
</dbReference>
<dbReference type="OrthoDB" id="177147at2"/>
<sequence>MSLAWGGHQNGRIPTSALTPIGRGALPGGIQFGKEQYAHPAAAAAWFRLRDAVQTRTGVRMGVAEGYRDLALQQHYWNTLPFPMAATPGTSNHGWGRAIDMYGYTAAALRAVRDLGPGLGWSLATGDRVGEPWHIEYVGSLTVTTTTSPEEDDMPKLIRRVGESTLEWSLFDPSLRGPSDLERGYIVITNQNTARDLARLYYPGGFGDEQKEPRSVYVEMQKSARIVHQAYQRGLPAATTSSGGFTDSDRSTLNTVRAVVEAIRDAFGRVFR</sequence>
<dbReference type="SUPFAM" id="SSF55166">
    <property type="entry name" value="Hedgehog/DD-peptidase"/>
    <property type="match status" value="1"/>
</dbReference>
<reference evidence="2 3" key="2">
    <citation type="submission" date="2016-01" db="EMBL/GenBank/DDBJ databases">
        <title>Microcella alkaliphila JAM AC0309 whole genome shotgun sequence.</title>
        <authorList>
            <person name="Kurata A."/>
            <person name="Hirose Y."/>
            <person name="Kishimoto N."/>
            <person name="Kobayashi T."/>
        </authorList>
    </citation>
    <scope>NUCLEOTIDE SEQUENCE [LARGE SCALE GENOMIC DNA]</scope>
    <source>
        <strain evidence="2 3">JAM AC0309</strain>
    </source>
</reference>
<evidence type="ECO:0000313" key="2">
    <source>
        <dbReference type="EMBL" id="BAU32447.1"/>
    </source>
</evidence>
<keyword evidence="2" id="KW-0378">Hydrolase</keyword>
<proteinExistence type="predicted"/>
<dbReference type="Proteomes" id="UP000218965">
    <property type="component" value="Chromosome"/>
</dbReference>
<name>A0A0U5BDZ4_9MICO</name>
<dbReference type="GO" id="GO:0006508">
    <property type="term" value="P:proteolysis"/>
    <property type="evidence" value="ECO:0007669"/>
    <property type="project" value="InterPro"/>
</dbReference>
<evidence type="ECO:0000259" key="1">
    <source>
        <dbReference type="Pfam" id="PF02557"/>
    </source>
</evidence>
<dbReference type="AlphaFoldDB" id="A0A0U5BDZ4"/>
<dbReference type="EMBL" id="AP017315">
    <property type="protein sequence ID" value="BAU32447.1"/>
    <property type="molecule type" value="Genomic_DNA"/>
</dbReference>
<gene>
    <name evidence="2" type="ORF">MalAC0309_1596</name>
</gene>
<reference evidence="3" key="1">
    <citation type="submission" date="2015-12" db="EMBL/GenBank/DDBJ databases">
        <authorList>
            <person name="Shamseldin A."/>
            <person name="Moawad H."/>
            <person name="Abd El-Rahim W.M."/>
            <person name="Sadowsky M.J."/>
        </authorList>
    </citation>
    <scope>NUCLEOTIDE SEQUENCE [LARGE SCALE GENOMIC DNA]</scope>
    <source>
        <strain evidence="3">JAM AC0309</strain>
    </source>
</reference>
<dbReference type="InterPro" id="IPR003709">
    <property type="entry name" value="VanY-like_core_dom"/>
</dbReference>
<feature type="domain" description="D-alanyl-D-alanine carboxypeptidase-like core" evidence="1">
    <location>
        <begin position="37"/>
        <end position="106"/>
    </location>
</feature>
<dbReference type="GO" id="GO:0004180">
    <property type="term" value="F:carboxypeptidase activity"/>
    <property type="evidence" value="ECO:0007669"/>
    <property type="project" value="UniProtKB-KW"/>
</dbReference>
<protein>
    <submittedName>
        <fullName evidence="2">Serine-type D-Ala-D-Ala carboxypeptidase superfa mily</fullName>
    </submittedName>
</protein>
<evidence type="ECO:0000313" key="3">
    <source>
        <dbReference type="Proteomes" id="UP000218965"/>
    </source>
</evidence>
<keyword evidence="2" id="KW-0645">Protease</keyword>
<dbReference type="Pfam" id="PF02557">
    <property type="entry name" value="VanY"/>
    <property type="match status" value="1"/>
</dbReference>
<accession>A0A0U5BDZ4</accession>
<dbReference type="InterPro" id="IPR009045">
    <property type="entry name" value="Zn_M74/Hedgehog-like"/>
</dbReference>
<organism evidence="2 3">
    <name type="scientific">Microcella alkaliphila</name>
    <dbReference type="NCBI Taxonomy" id="279828"/>
    <lineage>
        <taxon>Bacteria</taxon>
        <taxon>Bacillati</taxon>
        <taxon>Actinomycetota</taxon>
        <taxon>Actinomycetes</taxon>
        <taxon>Micrococcales</taxon>
        <taxon>Microbacteriaceae</taxon>
        <taxon>Microcella</taxon>
    </lineage>
</organism>